<feature type="compositionally biased region" description="Low complexity" evidence="1">
    <location>
        <begin position="101"/>
        <end position="118"/>
    </location>
</feature>
<evidence type="ECO:0000256" key="1">
    <source>
        <dbReference type="SAM" id="MobiDB-lite"/>
    </source>
</evidence>
<dbReference type="RefSeq" id="WP_151564963.1">
    <property type="nucleotide sequence ID" value="NZ_WBMT01000014.1"/>
</dbReference>
<evidence type="ECO:0000313" key="3">
    <source>
        <dbReference type="Proteomes" id="UP000468735"/>
    </source>
</evidence>
<comment type="caution">
    <text evidence="2">The sequence shown here is derived from an EMBL/GenBank/DDBJ whole genome shotgun (WGS) entry which is preliminary data.</text>
</comment>
<dbReference type="EMBL" id="WBMT01000014">
    <property type="protein sequence ID" value="KAB2345251.1"/>
    <property type="molecule type" value="Genomic_DNA"/>
</dbReference>
<reference evidence="2 3" key="1">
    <citation type="submission" date="2019-09" db="EMBL/GenBank/DDBJ databases">
        <title>Actinomadura physcomitrii sp. nov., a novel actinomycete isolated from moss [Physcomitrium sphaericum (Ludw) Fuernr].</title>
        <authorList>
            <person name="Zhuang X."/>
            <person name="Liu C."/>
        </authorList>
    </citation>
    <scope>NUCLEOTIDE SEQUENCE [LARGE SCALE GENOMIC DNA]</scope>
    <source>
        <strain evidence="2 3">HMC1</strain>
    </source>
</reference>
<dbReference type="AlphaFoldDB" id="A0A6H9YTB1"/>
<sequence>MRDSTSGTAITDLVDGFPPALVRTAEGVPGTPHTAAPGDTPRVLGRPGPAPALRPAPLTASGAKPTGLPPRERGVAAGRRSTGTRPDHHRTPAPYAPAAPPSSTAGPAASSSNAAGPAIQPTRGSPATPVGAGVPLASRHQADPLREGGGNGT</sequence>
<keyword evidence="3" id="KW-1185">Reference proteome</keyword>
<protein>
    <submittedName>
        <fullName evidence="2">Uncharacterized protein</fullName>
    </submittedName>
</protein>
<feature type="region of interest" description="Disordered" evidence="1">
    <location>
        <begin position="1"/>
        <end position="153"/>
    </location>
</feature>
<accession>A0A6H9YTB1</accession>
<name>A0A6H9YTB1_9ACTN</name>
<gene>
    <name evidence="2" type="ORF">F8566_28755</name>
</gene>
<dbReference type="Proteomes" id="UP000468735">
    <property type="component" value="Unassembled WGS sequence"/>
</dbReference>
<evidence type="ECO:0000313" key="2">
    <source>
        <dbReference type="EMBL" id="KAB2345251.1"/>
    </source>
</evidence>
<proteinExistence type="predicted"/>
<organism evidence="2 3">
    <name type="scientific">Actinomadura rudentiformis</name>
    <dbReference type="NCBI Taxonomy" id="359158"/>
    <lineage>
        <taxon>Bacteria</taxon>
        <taxon>Bacillati</taxon>
        <taxon>Actinomycetota</taxon>
        <taxon>Actinomycetes</taxon>
        <taxon>Streptosporangiales</taxon>
        <taxon>Thermomonosporaceae</taxon>
        <taxon>Actinomadura</taxon>
    </lineage>
</organism>